<gene>
    <name evidence="2" type="ORF">Tci_900597</name>
</gene>
<evidence type="ECO:0000313" key="2">
    <source>
        <dbReference type="EMBL" id="GFD28628.1"/>
    </source>
</evidence>
<feature type="non-terminal residue" evidence="2">
    <location>
        <position position="107"/>
    </location>
</feature>
<accession>A0A699V4B2</accession>
<comment type="caution">
    <text evidence="2">The sequence shown here is derived from an EMBL/GenBank/DDBJ whole genome shotgun (WGS) entry which is preliminary data.</text>
</comment>
<protein>
    <submittedName>
        <fullName evidence="2">Uncharacterized protein</fullName>
    </submittedName>
</protein>
<keyword evidence="1" id="KW-0175">Coiled coil</keyword>
<feature type="coiled-coil region" evidence="1">
    <location>
        <begin position="6"/>
        <end position="37"/>
    </location>
</feature>
<proteinExistence type="predicted"/>
<name>A0A699V4B2_TANCI</name>
<dbReference type="AlphaFoldDB" id="A0A699V4B2"/>
<organism evidence="2">
    <name type="scientific">Tanacetum cinerariifolium</name>
    <name type="common">Dalmatian daisy</name>
    <name type="synonym">Chrysanthemum cinerariifolium</name>
    <dbReference type="NCBI Taxonomy" id="118510"/>
    <lineage>
        <taxon>Eukaryota</taxon>
        <taxon>Viridiplantae</taxon>
        <taxon>Streptophyta</taxon>
        <taxon>Embryophyta</taxon>
        <taxon>Tracheophyta</taxon>
        <taxon>Spermatophyta</taxon>
        <taxon>Magnoliopsida</taxon>
        <taxon>eudicotyledons</taxon>
        <taxon>Gunneridae</taxon>
        <taxon>Pentapetalae</taxon>
        <taxon>asterids</taxon>
        <taxon>campanulids</taxon>
        <taxon>Asterales</taxon>
        <taxon>Asteraceae</taxon>
        <taxon>Asteroideae</taxon>
        <taxon>Anthemideae</taxon>
        <taxon>Anthemidinae</taxon>
        <taxon>Tanacetum</taxon>
    </lineage>
</organism>
<sequence length="107" mass="12431">MKEAVREAVQIQTDQLQDSLQRENDEFLRNIDENMKNVLKGLVKNQALVEAYEADKTILDTYVDSTILKRRREDDDQEGPSADARSSFNKLLDTPIDFSNFIMHRLN</sequence>
<evidence type="ECO:0000256" key="1">
    <source>
        <dbReference type="SAM" id="Coils"/>
    </source>
</evidence>
<reference evidence="2" key="1">
    <citation type="journal article" date="2019" name="Sci. Rep.">
        <title>Draft genome of Tanacetum cinerariifolium, the natural source of mosquito coil.</title>
        <authorList>
            <person name="Yamashiro T."/>
            <person name="Shiraishi A."/>
            <person name="Satake H."/>
            <person name="Nakayama K."/>
        </authorList>
    </citation>
    <scope>NUCLEOTIDE SEQUENCE</scope>
</reference>
<dbReference type="EMBL" id="BKCJ011387240">
    <property type="protein sequence ID" value="GFD28628.1"/>
    <property type="molecule type" value="Genomic_DNA"/>
</dbReference>